<feature type="domain" description="Response regulatory" evidence="3">
    <location>
        <begin position="11"/>
        <end position="124"/>
    </location>
</feature>
<feature type="domain" description="HTH LytTR-type" evidence="4">
    <location>
        <begin position="152"/>
        <end position="256"/>
    </location>
</feature>
<dbReference type="GO" id="GO:0003677">
    <property type="term" value="F:DNA binding"/>
    <property type="evidence" value="ECO:0007669"/>
    <property type="project" value="InterPro"/>
</dbReference>
<dbReference type="InterPro" id="IPR007492">
    <property type="entry name" value="LytTR_DNA-bd_dom"/>
</dbReference>
<keyword evidence="6" id="KW-1185">Reference proteome</keyword>
<gene>
    <name evidence="5" type="ORF">FLL46_00835</name>
</gene>
<dbReference type="Gene3D" id="2.40.50.1020">
    <property type="entry name" value="LytTr DNA-binding domain"/>
    <property type="match status" value="1"/>
</dbReference>
<dbReference type="PANTHER" id="PTHR37299:SF1">
    <property type="entry name" value="STAGE 0 SPORULATION PROTEIN A HOMOLOG"/>
    <property type="match status" value="1"/>
</dbReference>
<comment type="caution">
    <text evidence="5">The sequence shown here is derived from an EMBL/GenBank/DDBJ whole genome shotgun (WGS) entry which is preliminary data.</text>
</comment>
<reference evidence="5 6" key="1">
    <citation type="submission" date="2019-07" db="EMBL/GenBank/DDBJ databases">
        <title>Draft genome for Aliikangiella sp. M105.</title>
        <authorList>
            <person name="Wang G."/>
        </authorList>
    </citation>
    <scope>NUCLEOTIDE SEQUENCE [LARGE SCALE GENOMIC DNA]</scope>
    <source>
        <strain evidence="5 6">M105</strain>
    </source>
</reference>
<dbReference type="Pfam" id="PF04397">
    <property type="entry name" value="LytTR"/>
    <property type="match status" value="1"/>
</dbReference>
<dbReference type="SMART" id="SM00448">
    <property type="entry name" value="REC"/>
    <property type="match status" value="1"/>
</dbReference>
<accession>A0A545UJ22</accession>
<proteinExistence type="predicted"/>
<sequence>MSDLVMSDKFKVIIVDDEQPAREKLALFLQGEDDFQLVGEACNGIEALDLVDRLDVDLIFLDIQMPQLDGMAVASNLETHPDIRIIFITGFNEFAIKAFELNAVDYLLKPYDKLRLQKTLERVREQKLSTPSYSLPRLVEDYRREQVYPEQLLFKTESGIQVAKVADIEWIESSGNYIKVCLSNNAYIARQTLTCVQSQLAPDRFVRTHRSFVVNLSHIARVRPLSKGDQIIFLNSGVELKLSRNYKEQFFQLFANSDSR</sequence>
<feature type="modified residue" description="4-aspartylphosphate" evidence="2">
    <location>
        <position position="62"/>
    </location>
</feature>
<evidence type="ECO:0000259" key="3">
    <source>
        <dbReference type="PROSITE" id="PS50110"/>
    </source>
</evidence>
<dbReference type="OrthoDB" id="236568at2"/>
<dbReference type="SUPFAM" id="SSF52172">
    <property type="entry name" value="CheY-like"/>
    <property type="match status" value="1"/>
</dbReference>
<dbReference type="EMBL" id="VIKS01000001">
    <property type="protein sequence ID" value="TQV89458.1"/>
    <property type="molecule type" value="Genomic_DNA"/>
</dbReference>
<dbReference type="InterPro" id="IPR046947">
    <property type="entry name" value="LytR-like"/>
</dbReference>
<organism evidence="5 6">
    <name type="scientific">Aliikangiella coralliicola</name>
    <dbReference type="NCBI Taxonomy" id="2592383"/>
    <lineage>
        <taxon>Bacteria</taxon>
        <taxon>Pseudomonadati</taxon>
        <taxon>Pseudomonadota</taxon>
        <taxon>Gammaproteobacteria</taxon>
        <taxon>Oceanospirillales</taxon>
        <taxon>Pleioneaceae</taxon>
        <taxon>Aliikangiella</taxon>
    </lineage>
</organism>
<dbReference type="Proteomes" id="UP000315439">
    <property type="component" value="Unassembled WGS sequence"/>
</dbReference>
<dbReference type="InterPro" id="IPR011006">
    <property type="entry name" value="CheY-like_superfamily"/>
</dbReference>
<evidence type="ECO:0000313" key="5">
    <source>
        <dbReference type="EMBL" id="TQV89458.1"/>
    </source>
</evidence>
<evidence type="ECO:0000259" key="4">
    <source>
        <dbReference type="PROSITE" id="PS50930"/>
    </source>
</evidence>
<dbReference type="PROSITE" id="PS50110">
    <property type="entry name" value="RESPONSE_REGULATORY"/>
    <property type="match status" value="1"/>
</dbReference>
<evidence type="ECO:0000256" key="1">
    <source>
        <dbReference type="ARBA" id="ARBA00023012"/>
    </source>
</evidence>
<dbReference type="Gene3D" id="3.40.50.2300">
    <property type="match status" value="1"/>
</dbReference>
<dbReference type="Pfam" id="PF00072">
    <property type="entry name" value="Response_reg"/>
    <property type="match status" value="1"/>
</dbReference>
<evidence type="ECO:0000256" key="2">
    <source>
        <dbReference type="PROSITE-ProRule" id="PRU00169"/>
    </source>
</evidence>
<dbReference type="GO" id="GO:0000156">
    <property type="term" value="F:phosphorelay response regulator activity"/>
    <property type="evidence" value="ECO:0007669"/>
    <property type="project" value="InterPro"/>
</dbReference>
<evidence type="ECO:0000313" key="6">
    <source>
        <dbReference type="Proteomes" id="UP000315439"/>
    </source>
</evidence>
<dbReference type="PROSITE" id="PS50930">
    <property type="entry name" value="HTH_LYTTR"/>
    <property type="match status" value="1"/>
</dbReference>
<keyword evidence="1" id="KW-0902">Two-component regulatory system</keyword>
<name>A0A545UJ22_9GAMM</name>
<dbReference type="InterPro" id="IPR001789">
    <property type="entry name" value="Sig_transdc_resp-reg_receiver"/>
</dbReference>
<keyword evidence="2" id="KW-0597">Phosphoprotein</keyword>
<dbReference type="PANTHER" id="PTHR37299">
    <property type="entry name" value="TRANSCRIPTIONAL REGULATOR-RELATED"/>
    <property type="match status" value="1"/>
</dbReference>
<protein>
    <submittedName>
        <fullName evidence="5">Response regulator transcription factor</fullName>
    </submittedName>
</protein>
<dbReference type="AlphaFoldDB" id="A0A545UJ22"/>
<dbReference type="SMART" id="SM00850">
    <property type="entry name" value="LytTR"/>
    <property type="match status" value="1"/>
</dbReference>